<comment type="caution">
    <text evidence="1">The sequence shown here is derived from an EMBL/GenBank/DDBJ whole genome shotgun (WGS) entry which is preliminary data.</text>
</comment>
<keyword evidence="2" id="KW-1185">Reference proteome</keyword>
<dbReference type="EMBL" id="CAIX01000104">
    <property type="protein sequence ID" value="CCI45667.1"/>
    <property type="molecule type" value="Genomic_DNA"/>
</dbReference>
<evidence type="ECO:0000313" key="1">
    <source>
        <dbReference type="EMBL" id="CCI45667.1"/>
    </source>
</evidence>
<dbReference type="Proteomes" id="UP000053237">
    <property type="component" value="Unassembled WGS sequence"/>
</dbReference>
<sequence>MILGLGQSNFNRELFPVVLKLLPTNNKIVFQKNLKQAQRERVINTEAGFFKWTPQKEIATISSPSVGEFVSFALDDFVQLPRCLINKLPETCAVTYPDEAKTKQVCISISCTCNTWMLSYDRKNENQASISLTLEDLMQEMNAGMCSTVIRATPQKAVGAEARMKTIGLGTLKSKYVVIDERGYQILDSKFAEAESTPRDRETRTIYEN</sequence>
<gene>
    <name evidence="1" type="ORF">BN9_065640</name>
</gene>
<dbReference type="AlphaFoldDB" id="A0A024GH44"/>
<reference evidence="1 2" key="1">
    <citation type="submission" date="2012-05" db="EMBL/GenBank/DDBJ databases">
        <title>Recombination and specialization in a pathogen metapopulation.</title>
        <authorList>
            <person name="Gardiner A."/>
            <person name="Kemen E."/>
            <person name="Schultz-Larsen T."/>
            <person name="MacLean D."/>
            <person name="Van Oosterhout C."/>
            <person name="Jones J.D.G."/>
        </authorList>
    </citation>
    <scope>NUCLEOTIDE SEQUENCE [LARGE SCALE GENOMIC DNA]</scope>
    <source>
        <strain evidence="1 2">Ac Nc2</strain>
    </source>
</reference>
<proteinExistence type="predicted"/>
<evidence type="ECO:0000313" key="2">
    <source>
        <dbReference type="Proteomes" id="UP000053237"/>
    </source>
</evidence>
<organism evidence="1 2">
    <name type="scientific">Albugo candida</name>
    <dbReference type="NCBI Taxonomy" id="65357"/>
    <lineage>
        <taxon>Eukaryota</taxon>
        <taxon>Sar</taxon>
        <taxon>Stramenopiles</taxon>
        <taxon>Oomycota</taxon>
        <taxon>Peronosporomycetes</taxon>
        <taxon>Albuginales</taxon>
        <taxon>Albuginaceae</taxon>
        <taxon>Albugo</taxon>
    </lineage>
</organism>
<name>A0A024GH44_9STRA</name>
<protein>
    <submittedName>
        <fullName evidence="1">Uncharacterized protein</fullName>
    </submittedName>
</protein>
<accession>A0A024GH44</accession>
<dbReference type="InParanoid" id="A0A024GH44"/>